<reference evidence="2 3" key="1">
    <citation type="submission" date="2019-02" db="EMBL/GenBank/DDBJ databases">
        <title>Genome sequencing of the rare red list fungi Dentipellis fragilis.</title>
        <authorList>
            <person name="Buettner E."/>
            <person name="Kellner H."/>
        </authorList>
    </citation>
    <scope>NUCLEOTIDE SEQUENCE [LARGE SCALE GENOMIC DNA]</scope>
    <source>
        <strain evidence="2 3">DSM 105465</strain>
    </source>
</reference>
<organism evidence="2 3">
    <name type="scientific">Dentipellis fragilis</name>
    <dbReference type="NCBI Taxonomy" id="205917"/>
    <lineage>
        <taxon>Eukaryota</taxon>
        <taxon>Fungi</taxon>
        <taxon>Dikarya</taxon>
        <taxon>Basidiomycota</taxon>
        <taxon>Agaricomycotina</taxon>
        <taxon>Agaricomycetes</taxon>
        <taxon>Russulales</taxon>
        <taxon>Hericiaceae</taxon>
        <taxon>Dentipellis</taxon>
    </lineage>
</organism>
<name>A0A4Y9Y1V0_9AGAM</name>
<accession>A0A4Y9Y1V0</accession>
<feature type="domain" description="F-box" evidence="1">
    <location>
        <begin position="48"/>
        <end position="112"/>
    </location>
</feature>
<evidence type="ECO:0000259" key="1">
    <source>
        <dbReference type="Pfam" id="PF12937"/>
    </source>
</evidence>
<dbReference type="AlphaFoldDB" id="A0A4Y9Y1V0"/>
<dbReference type="SUPFAM" id="SSF52047">
    <property type="entry name" value="RNI-like"/>
    <property type="match status" value="1"/>
</dbReference>
<keyword evidence="3" id="KW-1185">Reference proteome</keyword>
<dbReference type="OrthoDB" id="2801457at2759"/>
<dbReference type="EMBL" id="SEOQ01000891">
    <property type="protein sequence ID" value="TFY55713.1"/>
    <property type="molecule type" value="Genomic_DNA"/>
</dbReference>
<dbReference type="Proteomes" id="UP000298327">
    <property type="component" value="Unassembled WGS sequence"/>
</dbReference>
<gene>
    <name evidence="2" type="ORF">EVG20_g9217</name>
</gene>
<protein>
    <recommendedName>
        <fullName evidence="1">F-box domain-containing protein</fullName>
    </recommendedName>
</protein>
<sequence>MSLRPPIGSEALAQEVQRLNDEYQALANRMIANRSRINTLAPISYLANELLVHVFSFLTPSRSSDIQHFNLSLRSEVSRTRQAWLNWIHVTHVCGHWRHIALEDPSLWTVVYCGLGSEWMNLMLSRSKALPIDVSFEYKHRVYEPGSDLNFNLSRILRIAEHQTHTRILKVRAQLAGPNFNFRWMLARFNGVLPILETLELHGDSRYEAIEVVRMPEGHFHSMPTLKELVLYNIIPSWMPQALPSLSNLVKFDFTLPDVRDHGTFLDSEFLPARHQLSRSQLLPNMPQLLDILETMPLLESLSFRDTLPTISVDPLIQQTRVVSLPRLSFLSLSGPIRDCTSFAKCLDFSPTTYICLDDDNPDENEDDEDYPPIGHILERHLARQNSVSRKIDQVEFIIMGGFLTLRISAVSQRIFNVDVLFLHTEAGLDFLGRAFAAMPICANASFRLRFEWATGNMISPDAFESVFNQPSLAAILTVEINGDTLHPLCPALTNAFVRDPEYDPPPSLRAFNVFPGLQTVIFNNLNFQKMQQSQMVELRDEIINAIRTRERRGQPLKHVLFRYPTFVPLEWMQSIKVLFPDIIRW</sequence>
<dbReference type="InterPro" id="IPR001810">
    <property type="entry name" value="F-box_dom"/>
</dbReference>
<proteinExistence type="predicted"/>
<evidence type="ECO:0000313" key="2">
    <source>
        <dbReference type="EMBL" id="TFY55713.1"/>
    </source>
</evidence>
<comment type="caution">
    <text evidence="2">The sequence shown here is derived from an EMBL/GenBank/DDBJ whole genome shotgun (WGS) entry which is preliminary data.</text>
</comment>
<dbReference type="Gene3D" id="1.20.1280.50">
    <property type="match status" value="1"/>
</dbReference>
<dbReference type="Pfam" id="PF12937">
    <property type="entry name" value="F-box-like"/>
    <property type="match status" value="1"/>
</dbReference>
<evidence type="ECO:0000313" key="3">
    <source>
        <dbReference type="Proteomes" id="UP000298327"/>
    </source>
</evidence>